<gene>
    <name evidence="4" type="ORF">IAC61_05360</name>
</gene>
<keyword evidence="1" id="KW-0378">Hydrolase</keyword>
<dbReference type="Proteomes" id="UP000823634">
    <property type="component" value="Unassembled WGS sequence"/>
</dbReference>
<sequence>MSIYYVRHGETDYNKAYLIQGSIDAPLNEVGIEQAHQIALKLKDIKFDAIYCSPLHRARQTAEAINAFHGLPIYIAKELHEQRYGELEGKSRKEEAYLRQRPRLAARYPKGESYLDVAARVFPFLDSLKGQAKKSNVLLVAHGGISRIVNAYFEPNMENEEFITYLLANCEAKKYDYPD</sequence>
<protein>
    <submittedName>
        <fullName evidence="4">Histidine phosphatase family protein</fullName>
    </submittedName>
</protein>
<dbReference type="PANTHER" id="PTHR46517:SF1">
    <property type="entry name" value="FRUCTOSE-2,6-BISPHOSPHATASE TIGAR"/>
    <property type="match status" value="1"/>
</dbReference>
<dbReference type="GO" id="GO:0045820">
    <property type="term" value="P:negative regulation of glycolytic process"/>
    <property type="evidence" value="ECO:0007669"/>
    <property type="project" value="TreeGrafter"/>
</dbReference>
<reference evidence="4" key="2">
    <citation type="journal article" date="2021" name="PeerJ">
        <title>Extensive microbial diversity within the chicken gut microbiome revealed by metagenomics and culture.</title>
        <authorList>
            <person name="Gilroy R."/>
            <person name="Ravi A."/>
            <person name="Getino M."/>
            <person name="Pursley I."/>
            <person name="Horton D.L."/>
            <person name="Alikhan N.F."/>
            <person name="Baker D."/>
            <person name="Gharbi K."/>
            <person name="Hall N."/>
            <person name="Watson M."/>
            <person name="Adriaenssens E.M."/>
            <person name="Foster-Nyarko E."/>
            <person name="Jarju S."/>
            <person name="Secka A."/>
            <person name="Antonio M."/>
            <person name="Oren A."/>
            <person name="Chaudhuri R.R."/>
            <person name="La Ragione R."/>
            <person name="Hildebrand F."/>
            <person name="Pallen M.J."/>
        </authorList>
    </citation>
    <scope>NUCLEOTIDE SEQUENCE</scope>
    <source>
        <strain evidence="4">17113</strain>
    </source>
</reference>
<reference evidence="4" key="1">
    <citation type="submission" date="2020-10" db="EMBL/GenBank/DDBJ databases">
        <authorList>
            <person name="Gilroy R."/>
        </authorList>
    </citation>
    <scope>NUCLEOTIDE SEQUENCE</scope>
    <source>
        <strain evidence="4">17113</strain>
    </source>
</reference>
<feature type="binding site" evidence="3">
    <location>
        <begin position="7"/>
        <end position="14"/>
    </location>
    <ligand>
        <name>substrate</name>
    </ligand>
</feature>
<dbReference type="PANTHER" id="PTHR46517">
    <property type="entry name" value="FRUCTOSE-2,6-BISPHOSPHATASE TIGAR"/>
    <property type="match status" value="1"/>
</dbReference>
<dbReference type="CDD" id="cd07067">
    <property type="entry name" value="HP_PGM_like"/>
    <property type="match status" value="1"/>
</dbReference>
<dbReference type="GO" id="GO:0005829">
    <property type="term" value="C:cytosol"/>
    <property type="evidence" value="ECO:0007669"/>
    <property type="project" value="TreeGrafter"/>
</dbReference>
<accession>A0A9D9DFK6</accession>
<organism evidence="4 5">
    <name type="scientific">Candidatus Alloenteromonas pullistercoris</name>
    <dbReference type="NCBI Taxonomy" id="2840785"/>
    <lineage>
        <taxon>Bacteria</taxon>
        <taxon>Bacillati</taxon>
        <taxon>Bacillota</taxon>
        <taxon>Bacillota incertae sedis</taxon>
        <taxon>Candidatus Alloenteromonas</taxon>
    </lineage>
</organism>
<dbReference type="GO" id="GO:0004331">
    <property type="term" value="F:fructose-2,6-bisphosphate 2-phosphatase activity"/>
    <property type="evidence" value="ECO:0007669"/>
    <property type="project" value="TreeGrafter"/>
</dbReference>
<evidence type="ECO:0000256" key="1">
    <source>
        <dbReference type="ARBA" id="ARBA00022801"/>
    </source>
</evidence>
<dbReference type="Gene3D" id="3.40.50.1240">
    <property type="entry name" value="Phosphoglycerate mutase-like"/>
    <property type="match status" value="1"/>
</dbReference>
<comment type="caution">
    <text evidence="4">The sequence shown here is derived from an EMBL/GenBank/DDBJ whole genome shotgun (WGS) entry which is preliminary data.</text>
</comment>
<dbReference type="InterPro" id="IPR013078">
    <property type="entry name" value="His_Pase_superF_clade-1"/>
</dbReference>
<dbReference type="InterPro" id="IPR051695">
    <property type="entry name" value="Phosphoglycerate_Mutase"/>
</dbReference>
<feature type="binding site" evidence="3">
    <location>
        <position position="57"/>
    </location>
    <ligand>
        <name>substrate</name>
    </ligand>
</feature>
<evidence type="ECO:0000256" key="3">
    <source>
        <dbReference type="PIRSR" id="PIRSR613078-2"/>
    </source>
</evidence>
<dbReference type="SUPFAM" id="SSF53254">
    <property type="entry name" value="Phosphoglycerate mutase-like"/>
    <property type="match status" value="1"/>
</dbReference>
<evidence type="ECO:0000313" key="5">
    <source>
        <dbReference type="Proteomes" id="UP000823634"/>
    </source>
</evidence>
<dbReference type="InterPro" id="IPR029033">
    <property type="entry name" value="His_PPase_superfam"/>
</dbReference>
<feature type="active site" description="Proton donor/acceptor" evidence="2">
    <location>
        <position position="81"/>
    </location>
</feature>
<dbReference type="SMART" id="SM00855">
    <property type="entry name" value="PGAM"/>
    <property type="match status" value="1"/>
</dbReference>
<feature type="binding site" evidence="3">
    <location>
        <begin position="81"/>
        <end position="84"/>
    </location>
    <ligand>
        <name>substrate</name>
    </ligand>
</feature>
<dbReference type="Pfam" id="PF00300">
    <property type="entry name" value="His_Phos_1"/>
    <property type="match status" value="1"/>
</dbReference>
<dbReference type="GO" id="GO:0043456">
    <property type="term" value="P:regulation of pentose-phosphate shunt"/>
    <property type="evidence" value="ECO:0007669"/>
    <property type="project" value="TreeGrafter"/>
</dbReference>
<evidence type="ECO:0000256" key="2">
    <source>
        <dbReference type="PIRSR" id="PIRSR613078-1"/>
    </source>
</evidence>
<dbReference type="EMBL" id="JADINA010000033">
    <property type="protein sequence ID" value="MBO8426722.1"/>
    <property type="molecule type" value="Genomic_DNA"/>
</dbReference>
<name>A0A9D9DFK6_9FIRM</name>
<feature type="active site" description="Tele-phosphohistidine intermediate" evidence="2">
    <location>
        <position position="8"/>
    </location>
</feature>
<evidence type="ECO:0000313" key="4">
    <source>
        <dbReference type="EMBL" id="MBO8426722.1"/>
    </source>
</evidence>
<dbReference type="AlphaFoldDB" id="A0A9D9DFK6"/>
<proteinExistence type="predicted"/>
<dbReference type="PIRSF" id="PIRSF000709">
    <property type="entry name" value="6PFK_2-Ptase"/>
    <property type="match status" value="1"/>
</dbReference>